<dbReference type="PANTHER" id="PTHR12560:SF11">
    <property type="entry name" value="CERAMIDE SYNTHASE LAC1-RELATED"/>
    <property type="match status" value="1"/>
</dbReference>
<keyword evidence="13" id="KW-1185">Reference proteome</keyword>
<name>A0A3D8RJL0_9HELO</name>
<evidence type="ECO:0000256" key="8">
    <source>
        <dbReference type="ARBA" id="ARBA00023180"/>
    </source>
</evidence>
<keyword evidence="5" id="KW-0256">Endoplasmic reticulum</keyword>
<feature type="transmembrane region" description="Helical" evidence="10">
    <location>
        <begin position="332"/>
        <end position="352"/>
    </location>
</feature>
<evidence type="ECO:0000256" key="10">
    <source>
        <dbReference type="SAM" id="Phobius"/>
    </source>
</evidence>
<keyword evidence="6 10" id="KW-1133">Transmembrane helix</keyword>
<evidence type="ECO:0000256" key="1">
    <source>
        <dbReference type="ARBA" id="ARBA00004477"/>
    </source>
</evidence>
<evidence type="ECO:0000313" key="13">
    <source>
        <dbReference type="Proteomes" id="UP000256328"/>
    </source>
</evidence>
<keyword evidence="4 9" id="KW-0812">Transmembrane</keyword>
<evidence type="ECO:0000256" key="5">
    <source>
        <dbReference type="ARBA" id="ARBA00022824"/>
    </source>
</evidence>
<dbReference type="PROSITE" id="PS50922">
    <property type="entry name" value="TLC"/>
    <property type="match status" value="1"/>
</dbReference>
<comment type="subcellular location">
    <subcellularLocation>
        <location evidence="1">Endoplasmic reticulum membrane</location>
        <topology evidence="1">Multi-pass membrane protein</topology>
    </subcellularLocation>
</comment>
<accession>A0A3D8RJL0</accession>
<feature type="transmembrane region" description="Helical" evidence="10">
    <location>
        <begin position="153"/>
        <end position="178"/>
    </location>
</feature>
<keyword evidence="3" id="KW-0808">Transferase</keyword>
<sequence length="431" mass="49908">MASLKPLPLLNASANRLQSTAEVSISRRLKKSSKHAKSHSLLHRCEHFAINHSWTFPLVILFAIFFLYAINPNQSSVLHHFIFLSYELPLDASTSPSTPPQYGKGLWDIAFVSFYTVLLSFTREFIMQEILRPLARYFDIKSRSKQLRFMEQMYTAIYFVFLGPAGMHIMSRTPVWYFSTRGMYESFPHKTHEALFKLYYLFQAAYWAQQAIVLLLGQEKRRKDFKELVGHHIVTLALIFLSYRFHFTYMGLAIYVTHDISDFFLATSKTLNYLGSPIEGPFFVIFMSVWIYMRHYLNLRIILSLFTEFKTVGPYELNWETQQYKCLLSNVIAFWLLSALQVLNLIWLFYVLRVGYRFIVFNVAKDDRSDAEDSEFEGGGRQEGCNIDPAKKVGTHNLLSGIEQLVLTRKAGFKSSGTPTATSPTKRKEAL</sequence>
<evidence type="ECO:0000256" key="3">
    <source>
        <dbReference type="ARBA" id="ARBA00022679"/>
    </source>
</evidence>
<dbReference type="InterPro" id="IPR016439">
    <property type="entry name" value="Lag1/Lac1-like"/>
</dbReference>
<dbReference type="PANTHER" id="PTHR12560">
    <property type="entry name" value="LONGEVITY ASSURANCE FACTOR 1 LAG1"/>
    <property type="match status" value="1"/>
</dbReference>
<dbReference type="GO" id="GO:0050291">
    <property type="term" value="F:sphingosine N-acyltransferase activity"/>
    <property type="evidence" value="ECO:0007669"/>
    <property type="project" value="InterPro"/>
</dbReference>
<feature type="transmembrane region" description="Helical" evidence="10">
    <location>
        <begin position="229"/>
        <end position="254"/>
    </location>
</feature>
<feature type="transmembrane region" description="Helical" evidence="10">
    <location>
        <begin position="274"/>
        <end position="293"/>
    </location>
</feature>
<feature type="transmembrane region" description="Helical" evidence="10">
    <location>
        <begin position="48"/>
        <end position="70"/>
    </location>
</feature>
<dbReference type="PIRSF" id="PIRSF005225">
    <property type="entry name" value="LAG1_LAC1"/>
    <property type="match status" value="1"/>
</dbReference>
<dbReference type="InterPro" id="IPR006634">
    <property type="entry name" value="TLC-dom"/>
</dbReference>
<feature type="transmembrane region" description="Helical" evidence="10">
    <location>
        <begin position="198"/>
        <end position="217"/>
    </location>
</feature>
<comment type="similarity">
    <text evidence="2">Belongs to the sphingosine N-acyltransferase family.</text>
</comment>
<protein>
    <submittedName>
        <fullName evidence="12">TLC-domain-containing protein</fullName>
    </submittedName>
</protein>
<comment type="caution">
    <text evidence="12">The sequence shown here is derived from an EMBL/GenBank/DDBJ whole genome shotgun (WGS) entry which is preliminary data.</text>
</comment>
<dbReference type="OrthoDB" id="3053196at2759"/>
<evidence type="ECO:0000256" key="7">
    <source>
        <dbReference type="ARBA" id="ARBA00023136"/>
    </source>
</evidence>
<evidence type="ECO:0000256" key="4">
    <source>
        <dbReference type="ARBA" id="ARBA00022692"/>
    </source>
</evidence>
<dbReference type="GO" id="GO:0005789">
    <property type="term" value="C:endoplasmic reticulum membrane"/>
    <property type="evidence" value="ECO:0007669"/>
    <property type="project" value="UniProtKB-SubCell"/>
</dbReference>
<dbReference type="SMART" id="SM00724">
    <property type="entry name" value="TLC"/>
    <property type="match status" value="1"/>
</dbReference>
<dbReference type="AlphaFoldDB" id="A0A3D8RJL0"/>
<dbReference type="Proteomes" id="UP000256328">
    <property type="component" value="Unassembled WGS sequence"/>
</dbReference>
<feature type="domain" description="TLC" evidence="11">
    <location>
        <begin position="144"/>
        <end position="360"/>
    </location>
</feature>
<evidence type="ECO:0000313" key="12">
    <source>
        <dbReference type="EMBL" id="RDW74229.1"/>
    </source>
</evidence>
<keyword evidence="8" id="KW-0325">Glycoprotein</keyword>
<evidence type="ECO:0000259" key="11">
    <source>
        <dbReference type="PROSITE" id="PS50922"/>
    </source>
</evidence>
<dbReference type="GO" id="GO:0046513">
    <property type="term" value="P:ceramide biosynthetic process"/>
    <property type="evidence" value="ECO:0007669"/>
    <property type="project" value="InterPro"/>
</dbReference>
<evidence type="ECO:0000256" key="9">
    <source>
        <dbReference type="PROSITE-ProRule" id="PRU00205"/>
    </source>
</evidence>
<reference evidence="12 13" key="1">
    <citation type="journal article" date="2018" name="IMA Fungus">
        <title>IMA Genome-F 9: Draft genome sequence of Annulohypoxylon stygium, Aspergillus mulundensis, Berkeleyomyces basicola (syn. Thielaviopsis basicola), Ceratocystis smalleyi, two Cercospora beticola strains, Coleophoma cylindrospora, Fusarium fracticaudum, Phialophora cf. hyalina, and Morchella septimelata.</title>
        <authorList>
            <person name="Wingfield B.D."/>
            <person name="Bills G.F."/>
            <person name="Dong Y."/>
            <person name="Huang W."/>
            <person name="Nel W.J."/>
            <person name="Swalarsk-Parry B.S."/>
            <person name="Vaghefi N."/>
            <person name="Wilken P.M."/>
            <person name="An Z."/>
            <person name="de Beer Z.W."/>
            <person name="De Vos L."/>
            <person name="Chen L."/>
            <person name="Duong T.A."/>
            <person name="Gao Y."/>
            <person name="Hammerbacher A."/>
            <person name="Kikkert J.R."/>
            <person name="Li Y."/>
            <person name="Li H."/>
            <person name="Li K."/>
            <person name="Li Q."/>
            <person name="Liu X."/>
            <person name="Ma X."/>
            <person name="Naidoo K."/>
            <person name="Pethybridge S.J."/>
            <person name="Sun J."/>
            <person name="Steenkamp E.T."/>
            <person name="van der Nest M.A."/>
            <person name="van Wyk S."/>
            <person name="Wingfield M.J."/>
            <person name="Xiong C."/>
            <person name="Yue Q."/>
            <person name="Zhang X."/>
        </authorList>
    </citation>
    <scope>NUCLEOTIDE SEQUENCE [LARGE SCALE GENOMIC DNA]</scope>
    <source>
        <strain evidence="12 13">BP5796</strain>
    </source>
</reference>
<dbReference type="EMBL" id="PDLN01000010">
    <property type="protein sequence ID" value="RDW74229.1"/>
    <property type="molecule type" value="Genomic_DNA"/>
</dbReference>
<dbReference type="Pfam" id="PF03798">
    <property type="entry name" value="TRAM_LAG1_CLN8"/>
    <property type="match status" value="1"/>
</dbReference>
<gene>
    <name evidence="12" type="ORF">BP5796_07671</name>
</gene>
<organism evidence="12 13">
    <name type="scientific">Coleophoma crateriformis</name>
    <dbReference type="NCBI Taxonomy" id="565419"/>
    <lineage>
        <taxon>Eukaryota</taxon>
        <taxon>Fungi</taxon>
        <taxon>Dikarya</taxon>
        <taxon>Ascomycota</taxon>
        <taxon>Pezizomycotina</taxon>
        <taxon>Leotiomycetes</taxon>
        <taxon>Helotiales</taxon>
        <taxon>Dermateaceae</taxon>
        <taxon>Coleophoma</taxon>
    </lineage>
</organism>
<keyword evidence="7 9" id="KW-0472">Membrane</keyword>
<proteinExistence type="inferred from homology"/>
<evidence type="ECO:0000256" key="2">
    <source>
        <dbReference type="ARBA" id="ARBA00009808"/>
    </source>
</evidence>
<evidence type="ECO:0000256" key="6">
    <source>
        <dbReference type="ARBA" id="ARBA00022989"/>
    </source>
</evidence>
<feature type="transmembrane region" description="Helical" evidence="10">
    <location>
        <begin position="105"/>
        <end position="126"/>
    </location>
</feature>